<dbReference type="PANTHER" id="PTHR43102:SF2">
    <property type="entry name" value="GAF DOMAIN-CONTAINING PROTEIN"/>
    <property type="match status" value="1"/>
</dbReference>
<dbReference type="CDD" id="cd01949">
    <property type="entry name" value="GGDEF"/>
    <property type="match status" value="1"/>
</dbReference>
<dbReference type="PANTHER" id="PTHR43102">
    <property type="entry name" value="SLR1143 PROTEIN"/>
    <property type="match status" value="1"/>
</dbReference>
<organism evidence="2 3">
    <name type="scientific">Duganella aquatilis</name>
    <dbReference type="NCBI Taxonomy" id="2666082"/>
    <lineage>
        <taxon>Bacteria</taxon>
        <taxon>Pseudomonadati</taxon>
        <taxon>Pseudomonadota</taxon>
        <taxon>Betaproteobacteria</taxon>
        <taxon>Burkholderiales</taxon>
        <taxon>Oxalobacteraceae</taxon>
        <taxon>Telluria group</taxon>
        <taxon>Duganella</taxon>
    </lineage>
</organism>
<dbReference type="InterPro" id="IPR029016">
    <property type="entry name" value="GAF-like_dom_sf"/>
</dbReference>
<dbReference type="InterPro" id="IPR003018">
    <property type="entry name" value="GAF"/>
</dbReference>
<dbReference type="AlphaFoldDB" id="A0A844CTF2"/>
<dbReference type="RefSeq" id="WP_154357107.1">
    <property type="nucleotide sequence ID" value="NZ_WKJL01000004.1"/>
</dbReference>
<comment type="caution">
    <text evidence="2">The sequence shown here is derived from an EMBL/GenBank/DDBJ whole genome shotgun (WGS) entry which is preliminary data.</text>
</comment>
<name>A0A844CTF2_9BURK</name>
<dbReference type="Gene3D" id="3.30.70.270">
    <property type="match status" value="1"/>
</dbReference>
<dbReference type="PROSITE" id="PS50887">
    <property type="entry name" value="GGDEF"/>
    <property type="match status" value="1"/>
</dbReference>
<dbReference type="SUPFAM" id="SSF55781">
    <property type="entry name" value="GAF domain-like"/>
    <property type="match status" value="1"/>
</dbReference>
<protein>
    <submittedName>
        <fullName evidence="2">Diguanylate cyclase</fullName>
    </submittedName>
</protein>
<keyword evidence="3" id="KW-1185">Reference proteome</keyword>
<dbReference type="InterPro" id="IPR000160">
    <property type="entry name" value="GGDEF_dom"/>
</dbReference>
<dbReference type="SUPFAM" id="SSF55073">
    <property type="entry name" value="Nucleotide cyclase"/>
    <property type="match status" value="1"/>
</dbReference>
<evidence type="ECO:0000313" key="3">
    <source>
        <dbReference type="Proteomes" id="UP000439986"/>
    </source>
</evidence>
<proteinExistence type="predicted"/>
<dbReference type="EMBL" id="WKJL01000004">
    <property type="protein sequence ID" value="MRW84047.1"/>
    <property type="molecule type" value="Genomic_DNA"/>
</dbReference>
<dbReference type="SMART" id="SM00267">
    <property type="entry name" value="GGDEF"/>
    <property type="match status" value="1"/>
</dbReference>
<dbReference type="NCBIfam" id="TIGR00254">
    <property type="entry name" value="GGDEF"/>
    <property type="match status" value="1"/>
</dbReference>
<evidence type="ECO:0000259" key="1">
    <source>
        <dbReference type="PROSITE" id="PS50887"/>
    </source>
</evidence>
<dbReference type="InterPro" id="IPR043128">
    <property type="entry name" value="Rev_trsase/Diguanyl_cyclase"/>
</dbReference>
<feature type="domain" description="GGDEF" evidence="1">
    <location>
        <begin position="194"/>
        <end position="324"/>
    </location>
</feature>
<dbReference type="Pfam" id="PF01590">
    <property type="entry name" value="GAF"/>
    <property type="match status" value="1"/>
</dbReference>
<accession>A0A844CTF2</accession>
<sequence length="324" mass="36592">MQIPEIPHNERQRLKTLHALQMLDTAPEARFDRITCIARRLFDVQIALVSLVDGERQWFKSVNGVDMKETRRDISFCGHAILQDDVLVVPDALEDPRFHDNPLVLRSPHTRFYAGCPLTMPSGHKLGTLCLMDRQPRMFSKEDRKSLRDLADIVVREMVSFNLATMDELTGVPNRRGFDHVAKQALNLCRRIGKPASMVFFDLNHFKAINDRFGHAEGDRALAIFADVLMEAVRDSDPVGRLGGDEFAALLIDAGNGVATEIIARLRLALKARASELRLPYVLQFSVGIVEYDASRYGTVAQMKDKADQEMYIDKSASRQRRSA</sequence>
<dbReference type="Gene3D" id="3.30.450.40">
    <property type="match status" value="1"/>
</dbReference>
<evidence type="ECO:0000313" key="2">
    <source>
        <dbReference type="EMBL" id="MRW84047.1"/>
    </source>
</evidence>
<dbReference type="SMART" id="SM00065">
    <property type="entry name" value="GAF"/>
    <property type="match status" value="1"/>
</dbReference>
<dbReference type="Pfam" id="PF00990">
    <property type="entry name" value="GGDEF"/>
    <property type="match status" value="1"/>
</dbReference>
<dbReference type="InterPro" id="IPR029787">
    <property type="entry name" value="Nucleotide_cyclase"/>
</dbReference>
<dbReference type="Proteomes" id="UP000439986">
    <property type="component" value="Unassembled WGS sequence"/>
</dbReference>
<gene>
    <name evidence="2" type="ORF">GJ698_08040</name>
</gene>
<reference evidence="2 3" key="1">
    <citation type="submission" date="2019-11" db="EMBL/GenBank/DDBJ databases">
        <title>Novel species isolated from a subtropical stream in China.</title>
        <authorList>
            <person name="Lu H."/>
        </authorList>
    </citation>
    <scope>NUCLEOTIDE SEQUENCE [LARGE SCALE GENOMIC DNA]</scope>
    <source>
        <strain evidence="2 3">FT26W</strain>
    </source>
</reference>